<feature type="region of interest" description="Disordered" evidence="1">
    <location>
        <begin position="1"/>
        <end position="85"/>
    </location>
</feature>
<feature type="transmembrane region" description="Helical" evidence="2">
    <location>
        <begin position="135"/>
        <end position="153"/>
    </location>
</feature>
<sequence length="222" mass="23639">MSKGRSGNREKQQWLGAATSALQGAVRPTRASSGRTVGEGFSGRPFAWRGVESKEQRSRSRGQGRAFADAESSHLARERSKRALRSLRPTGIGTDQRDLQYIPYGNIGASIGMVAGALVGHLYCPTEPDSATYTVFTTAGGSIFGGIAGCALNRASRAVWNFKGGVLRPLVIVTGGDMVASWALARRGRPRRCHDHTFGPLALGVALAGCAGHFLWGQKGRR</sequence>
<dbReference type="AlphaFoldDB" id="A0A8S1IZD5"/>
<keyword evidence="2" id="KW-0472">Membrane</keyword>
<evidence type="ECO:0000313" key="4">
    <source>
        <dbReference type="Proteomes" id="UP000708148"/>
    </source>
</evidence>
<name>A0A8S1IZD5_9CHLO</name>
<comment type="caution">
    <text evidence="3">The sequence shown here is derived from an EMBL/GenBank/DDBJ whole genome shotgun (WGS) entry which is preliminary data.</text>
</comment>
<feature type="transmembrane region" description="Helical" evidence="2">
    <location>
        <begin position="104"/>
        <end position="123"/>
    </location>
</feature>
<evidence type="ECO:0000256" key="2">
    <source>
        <dbReference type="SAM" id="Phobius"/>
    </source>
</evidence>
<protein>
    <submittedName>
        <fullName evidence="3">Uncharacterized protein</fullName>
    </submittedName>
</protein>
<evidence type="ECO:0000256" key="1">
    <source>
        <dbReference type="SAM" id="MobiDB-lite"/>
    </source>
</evidence>
<accession>A0A8S1IZD5</accession>
<keyword evidence="2" id="KW-1133">Transmembrane helix</keyword>
<reference evidence="3" key="1">
    <citation type="submission" date="2020-12" db="EMBL/GenBank/DDBJ databases">
        <authorList>
            <person name="Iha C."/>
        </authorList>
    </citation>
    <scope>NUCLEOTIDE SEQUENCE</scope>
</reference>
<feature type="transmembrane region" description="Helical" evidence="2">
    <location>
        <begin position="165"/>
        <end position="185"/>
    </location>
</feature>
<evidence type="ECO:0000313" key="3">
    <source>
        <dbReference type="EMBL" id="CAD7700512.1"/>
    </source>
</evidence>
<organism evidence="3 4">
    <name type="scientific">Ostreobium quekettii</name>
    <dbReference type="NCBI Taxonomy" id="121088"/>
    <lineage>
        <taxon>Eukaryota</taxon>
        <taxon>Viridiplantae</taxon>
        <taxon>Chlorophyta</taxon>
        <taxon>core chlorophytes</taxon>
        <taxon>Ulvophyceae</taxon>
        <taxon>TCBD clade</taxon>
        <taxon>Bryopsidales</taxon>
        <taxon>Ostreobineae</taxon>
        <taxon>Ostreobiaceae</taxon>
        <taxon>Ostreobium</taxon>
    </lineage>
</organism>
<gene>
    <name evidence="3" type="ORF">OSTQU699_LOCUS5871</name>
</gene>
<keyword evidence="4" id="KW-1185">Reference proteome</keyword>
<keyword evidence="2" id="KW-0812">Transmembrane</keyword>
<proteinExistence type="predicted"/>
<feature type="transmembrane region" description="Helical" evidence="2">
    <location>
        <begin position="197"/>
        <end position="216"/>
    </location>
</feature>
<dbReference type="Proteomes" id="UP000708148">
    <property type="component" value="Unassembled WGS sequence"/>
</dbReference>
<dbReference type="EMBL" id="CAJHUC010001283">
    <property type="protein sequence ID" value="CAD7700512.1"/>
    <property type="molecule type" value="Genomic_DNA"/>
</dbReference>